<comment type="caution">
    <text evidence="2">The sequence shown here is derived from an EMBL/GenBank/DDBJ whole genome shotgun (WGS) entry which is preliminary data.</text>
</comment>
<accession>A0A066X3E0</accession>
<dbReference type="HOGENOM" id="CLU_1695364_0_0_1"/>
<gene>
    <name evidence="2" type="ORF">CSUB01_11801</name>
</gene>
<sequence>MPIDPRDSESQMANNDSDDGATPSPEPKKRYRQNPKHDADPTPRGPRASSLLHNHIPDTALIAVETAMFDGPDDPREALDVLVRKIDDFARGEAILSPTHAQKLTMDAGVGTNCRQFKWIKERSFAPILPNSASPLHPDRDELGPSPSISKVKSL</sequence>
<reference evidence="3" key="1">
    <citation type="journal article" date="2014" name="Genome Announc.">
        <title>Draft genome sequence of Colletotrichum sublineola, a destructive pathogen of cultivated sorghum.</title>
        <authorList>
            <person name="Baroncelli R."/>
            <person name="Sanz-Martin J.M."/>
            <person name="Rech G.E."/>
            <person name="Sukno S.A."/>
            <person name="Thon M.R."/>
        </authorList>
    </citation>
    <scope>NUCLEOTIDE SEQUENCE [LARGE SCALE GENOMIC DNA]</scope>
    <source>
        <strain evidence="3">TX430BB</strain>
    </source>
</reference>
<keyword evidence="3" id="KW-1185">Reference proteome</keyword>
<organism evidence="2 3">
    <name type="scientific">Colletotrichum sublineola</name>
    <name type="common">Sorghum anthracnose fungus</name>
    <dbReference type="NCBI Taxonomy" id="1173701"/>
    <lineage>
        <taxon>Eukaryota</taxon>
        <taxon>Fungi</taxon>
        <taxon>Dikarya</taxon>
        <taxon>Ascomycota</taxon>
        <taxon>Pezizomycotina</taxon>
        <taxon>Sordariomycetes</taxon>
        <taxon>Hypocreomycetidae</taxon>
        <taxon>Glomerellales</taxon>
        <taxon>Glomerellaceae</taxon>
        <taxon>Colletotrichum</taxon>
        <taxon>Colletotrichum graminicola species complex</taxon>
    </lineage>
</organism>
<dbReference type="EMBL" id="JMSE01001206">
    <property type="protein sequence ID" value="KDN63653.1"/>
    <property type="molecule type" value="Genomic_DNA"/>
</dbReference>
<evidence type="ECO:0000256" key="1">
    <source>
        <dbReference type="SAM" id="MobiDB-lite"/>
    </source>
</evidence>
<evidence type="ECO:0000313" key="3">
    <source>
        <dbReference type="Proteomes" id="UP000027238"/>
    </source>
</evidence>
<proteinExistence type="predicted"/>
<dbReference type="Proteomes" id="UP000027238">
    <property type="component" value="Unassembled WGS sequence"/>
</dbReference>
<name>A0A066X3E0_COLSU</name>
<feature type="region of interest" description="Disordered" evidence="1">
    <location>
        <begin position="1"/>
        <end position="54"/>
    </location>
</feature>
<dbReference type="AlphaFoldDB" id="A0A066X3E0"/>
<protein>
    <submittedName>
        <fullName evidence="2">Uncharacterized protein</fullName>
    </submittedName>
</protein>
<feature type="region of interest" description="Disordered" evidence="1">
    <location>
        <begin position="130"/>
        <end position="155"/>
    </location>
</feature>
<evidence type="ECO:0000313" key="2">
    <source>
        <dbReference type="EMBL" id="KDN63653.1"/>
    </source>
</evidence>